<feature type="compositionally biased region" description="Polar residues" evidence="6">
    <location>
        <begin position="263"/>
        <end position="283"/>
    </location>
</feature>
<feature type="region of interest" description="Disordered" evidence="6">
    <location>
        <begin position="762"/>
        <end position="796"/>
    </location>
</feature>
<dbReference type="InterPro" id="IPR051483">
    <property type="entry name" value="MAP7_domain-containing"/>
</dbReference>
<name>A0AAV6VAX8_9ARAC</name>
<dbReference type="GO" id="GO:0015630">
    <property type="term" value="C:microtubule cytoskeleton"/>
    <property type="evidence" value="ECO:0007669"/>
    <property type="project" value="InterPro"/>
</dbReference>
<organism evidence="7 8">
    <name type="scientific">Oedothorax gibbosus</name>
    <dbReference type="NCBI Taxonomy" id="931172"/>
    <lineage>
        <taxon>Eukaryota</taxon>
        <taxon>Metazoa</taxon>
        <taxon>Ecdysozoa</taxon>
        <taxon>Arthropoda</taxon>
        <taxon>Chelicerata</taxon>
        <taxon>Arachnida</taxon>
        <taxon>Araneae</taxon>
        <taxon>Araneomorphae</taxon>
        <taxon>Entelegynae</taxon>
        <taxon>Araneoidea</taxon>
        <taxon>Linyphiidae</taxon>
        <taxon>Erigoninae</taxon>
        <taxon>Oedothorax</taxon>
    </lineage>
</organism>
<dbReference type="PANTHER" id="PTHR15073">
    <property type="entry name" value="MICROTUBULE-ASSOCIATED PROTEIN"/>
    <property type="match status" value="1"/>
</dbReference>
<feature type="compositionally biased region" description="Basic residues" evidence="6">
    <location>
        <begin position="338"/>
        <end position="348"/>
    </location>
</feature>
<feature type="compositionally biased region" description="Low complexity" evidence="6">
    <location>
        <begin position="660"/>
        <end position="673"/>
    </location>
</feature>
<feature type="region of interest" description="Disordered" evidence="6">
    <location>
        <begin position="142"/>
        <end position="191"/>
    </location>
</feature>
<feature type="compositionally biased region" description="Low complexity" evidence="6">
    <location>
        <begin position="417"/>
        <end position="434"/>
    </location>
</feature>
<feature type="compositionally biased region" description="Polar residues" evidence="6">
    <location>
        <begin position="684"/>
        <end position="707"/>
    </location>
</feature>
<dbReference type="PANTHER" id="PTHR15073:SF1">
    <property type="entry name" value="RETICULOCYTE-BINDING PROTEIN HOMOLOG 2A"/>
    <property type="match status" value="1"/>
</dbReference>
<keyword evidence="5" id="KW-0206">Cytoskeleton</keyword>
<gene>
    <name evidence="7" type="ORF">JTE90_014603</name>
</gene>
<dbReference type="EMBL" id="JAFNEN010000134">
    <property type="protein sequence ID" value="KAG8192821.1"/>
    <property type="molecule type" value="Genomic_DNA"/>
</dbReference>
<evidence type="ECO:0000256" key="4">
    <source>
        <dbReference type="ARBA" id="ARBA00023054"/>
    </source>
</evidence>
<feature type="compositionally biased region" description="Polar residues" evidence="6">
    <location>
        <begin position="379"/>
        <end position="395"/>
    </location>
</feature>
<feature type="compositionally biased region" description="Basic and acidic residues" evidence="6">
    <location>
        <begin position="460"/>
        <end position="473"/>
    </location>
</feature>
<feature type="region of interest" description="Disordered" evidence="6">
    <location>
        <begin position="1045"/>
        <end position="1066"/>
    </location>
</feature>
<comment type="caution">
    <text evidence="7">The sequence shown here is derived from an EMBL/GenBank/DDBJ whole genome shotgun (WGS) entry which is preliminary data.</text>
</comment>
<dbReference type="Pfam" id="PF05672">
    <property type="entry name" value="MAP7"/>
    <property type="match status" value="1"/>
</dbReference>
<reference evidence="7 8" key="1">
    <citation type="journal article" date="2022" name="Nat. Ecol. Evol.">
        <title>A masculinizing supergene underlies an exaggerated male reproductive morph in a spider.</title>
        <authorList>
            <person name="Hendrickx F."/>
            <person name="De Corte Z."/>
            <person name="Sonet G."/>
            <person name="Van Belleghem S.M."/>
            <person name="Kostlbacher S."/>
            <person name="Vangestel C."/>
        </authorList>
    </citation>
    <scope>NUCLEOTIDE SEQUENCE [LARGE SCALE GENOMIC DNA]</scope>
    <source>
        <strain evidence="7">W744_W776</strain>
    </source>
</reference>
<feature type="compositionally biased region" description="Polar residues" evidence="6">
    <location>
        <begin position="1148"/>
        <end position="1161"/>
    </location>
</feature>
<dbReference type="InterPro" id="IPR008604">
    <property type="entry name" value="MAP7_fam"/>
</dbReference>
<feature type="region of interest" description="Disordered" evidence="6">
    <location>
        <begin position="1229"/>
        <end position="1250"/>
    </location>
</feature>
<dbReference type="GO" id="GO:0000226">
    <property type="term" value="P:microtubule cytoskeleton organization"/>
    <property type="evidence" value="ECO:0007669"/>
    <property type="project" value="InterPro"/>
</dbReference>
<accession>A0AAV6VAX8</accession>
<dbReference type="Proteomes" id="UP000827092">
    <property type="component" value="Unassembled WGS sequence"/>
</dbReference>
<evidence type="ECO:0000256" key="3">
    <source>
        <dbReference type="ARBA" id="ARBA00022490"/>
    </source>
</evidence>
<keyword evidence="4" id="KW-0175">Coiled coil</keyword>
<feature type="compositionally biased region" description="Basic and acidic residues" evidence="6">
    <location>
        <begin position="49"/>
        <end position="59"/>
    </location>
</feature>
<feature type="compositionally biased region" description="Basic and acidic residues" evidence="6">
    <location>
        <begin position="871"/>
        <end position="883"/>
    </location>
</feature>
<evidence type="ECO:0000256" key="1">
    <source>
        <dbReference type="ARBA" id="ARBA00004245"/>
    </source>
</evidence>
<keyword evidence="3" id="KW-0963">Cytoplasm</keyword>
<feature type="compositionally biased region" description="Basic and acidic residues" evidence="6">
    <location>
        <begin position="167"/>
        <end position="181"/>
    </location>
</feature>
<keyword evidence="8" id="KW-1185">Reference proteome</keyword>
<evidence type="ECO:0000256" key="5">
    <source>
        <dbReference type="ARBA" id="ARBA00023212"/>
    </source>
</evidence>
<feature type="compositionally biased region" description="Polar residues" evidence="6">
    <location>
        <begin position="60"/>
        <end position="74"/>
    </location>
</feature>
<feature type="compositionally biased region" description="Basic residues" evidence="6">
    <location>
        <begin position="646"/>
        <end position="659"/>
    </location>
</feature>
<comment type="subcellular location">
    <subcellularLocation>
        <location evidence="1">Cytoplasm</location>
        <location evidence="1">Cytoskeleton</location>
    </subcellularLocation>
</comment>
<evidence type="ECO:0000256" key="2">
    <source>
        <dbReference type="ARBA" id="ARBA00007525"/>
    </source>
</evidence>
<sequence length="1386" mass="153956">MSRGTRPLPKDMYWFAHGGPENEKNPHQRNSVLIDGEEDASNSPTWNTVERRASPDEQRSAQNVTDGSNYSSGPASLERDDRLRISNKHLAVEERRRQLWEAEQERNDAVLKKHMERDAALEARRNASRSTIAFAFGSSVPRNVDTIQGHEGGDADIMSRSFTCGSSHREEPHNSFHDRRSVSPLNSNGSVHDICHPPNPLQSYTTSYSERRVLSPPSCLFGSGALIIGEDVMSRSMTVSAAPRGRRKNDLMPTIPYERDRTINTSRVATSSSTRKRSVSMTRLDQLALPRKHYVEANKASSTNTSMHKDNVKSPQRPLSSASENSGGSGRAPGNVTRRVRSTPRKPRPVSIAGTLPEQRQVNNSKPFEVKATPIKKTYTPSKLSATAHSTTKTFTPKPVEKAKQTPCLSTPPKINTPKPSTPRTTSRKPSTPRTPKPTENKTLTAAKPVSSPKTPVSKVTEKKPLSAKKKPDAVVAAPLTGEVRSQVEDNVNSGSPPPSLDADVAAENEKNNAKRIISEEEARAALAEKRRLAREQAEKEAELERQRMEQLRLEEEERLRQEEEEHKKMEEEQMRLLEEHRRQEEEKLRKAIEDQEQRAEEERAKRDEEMRLKAEQEKKAKEEAEKQRIELEEKLRKEEEERAERKKRLEKIMSRTRGKSSGLSPSGSMSGSDHLDSGENHQEGFSSGANSLESNEGDLQSEQVSTEDQKAEISLEAKYEIGSENESLNSNDLMMPGSETASQDNSLVGLSDKVPVASAENEESAAFLSSPPTDDVKGVQESPKISESVGDPTVEVTEITGMEEMMKSVMVEPSFAQENGSNPGSEIDSQGNLEVKQEFPEVLPPTEFAHESQNQDFGDADPFLQVGSQDLKDQQDLKKFEELQNLSGENESNQLVTSEEASSEHDMNLENIPTTVPFSEEVNMEMPTLDSEMFENQGSSVASDLKLPDPIYETSEDGSISSEKQMFRMQEDFDDARNQENVLDDVVPLPDPASAPLSENPFEMNAFNANPFSDNYSASRSNIDSNESAPFDMSGSICEVRESNTFSQEHENQEITESSLSPNLVEPDVHQNEREMVEEVHNSENTEQIPAAIIYDVSLPHPVEEFHNGELQNGHHNYEESSIFDNQLIQNKVSDSLRSSESDELAINNQPLQESQSNQVTDQAVTENKSDIFTAFNHEETNDVTLIKADNDGACVGIISSIDHDQVSNDFPKPNLLDEQFRNNFQSASMTDSEDNSSLDSNQSQVMTAGDSEKCVVEGLNHMDISESTKNGYSNGEKHNPFDIGNMYNDSLSKSSVNNFHASEMYGNGHRSSQSASEQMGELPGYLHSSGNGLLSVDKNNIFESAAAFGKVSPDPFLVKGSSNQNPFLLQDDQKQAFVAPDFLN</sequence>
<feature type="region of interest" description="Disordered" evidence="6">
    <location>
        <begin position="1136"/>
        <end position="1161"/>
    </location>
</feature>
<feature type="region of interest" description="Disordered" evidence="6">
    <location>
        <begin position="1"/>
        <end position="82"/>
    </location>
</feature>
<feature type="region of interest" description="Disordered" evidence="6">
    <location>
        <begin position="258"/>
        <end position="748"/>
    </location>
</feature>
<protein>
    <submittedName>
        <fullName evidence="7">Uncharacterized protein</fullName>
    </submittedName>
</protein>
<feature type="region of interest" description="Disordered" evidence="6">
    <location>
        <begin position="847"/>
        <end position="920"/>
    </location>
</feature>
<feature type="compositionally biased region" description="Polar residues" evidence="6">
    <location>
        <begin position="1239"/>
        <end position="1248"/>
    </location>
</feature>
<comment type="similarity">
    <text evidence="2">Belongs to the MAP7 family.</text>
</comment>
<feature type="compositionally biased region" description="Basic and acidic residues" evidence="6">
    <location>
        <begin position="708"/>
        <end position="722"/>
    </location>
</feature>
<feature type="compositionally biased region" description="Polar residues" evidence="6">
    <location>
        <begin position="885"/>
        <end position="901"/>
    </location>
</feature>
<evidence type="ECO:0000256" key="6">
    <source>
        <dbReference type="SAM" id="MobiDB-lite"/>
    </source>
</evidence>
<evidence type="ECO:0000313" key="7">
    <source>
        <dbReference type="EMBL" id="KAG8192821.1"/>
    </source>
</evidence>
<feature type="compositionally biased region" description="Polar residues" evidence="6">
    <location>
        <begin position="313"/>
        <end position="326"/>
    </location>
</feature>
<feature type="compositionally biased region" description="Basic and acidic residues" evidence="6">
    <location>
        <begin position="508"/>
        <end position="645"/>
    </location>
</feature>
<proteinExistence type="inferred from homology"/>
<evidence type="ECO:0000313" key="8">
    <source>
        <dbReference type="Proteomes" id="UP000827092"/>
    </source>
</evidence>
<feature type="compositionally biased region" description="Basic and acidic residues" evidence="6">
    <location>
        <begin position="674"/>
        <end position="683"/>
    </location>
</feature>